<dbReference type="GO" id="GO:0008270">
    <property type="term" value="F:zinc ion binding"/>
    <property type="evidence" value="ECO:0007669"/>
    <property type="project" value="UniProtKB-KW"/>
</dbReference>
<dbReference type="SUPFAM" id="SSF57667">
    <property type="entry name" value="beta-beta-alpha zinc fingers"/>
    <property type="match status" value="1"/>
</dbReference>
<dbReference type="GO" id="GO:0000981">
    <property type="term" value="F:DNA-binding transcription factor activity, RNA polymerase II-specific"/>
    <property type="evidence" value="ECO:0007669"/>
    <property type="project" value="TreeGrafter"/>
</dbReference>
<dbReference type="PANTHER" id="PTHR23235">
    <property type="entry name" value="KRUEPPEL-LIKE TRANSCRIPTION FACTOR"/>
    <property type="match status" value="1"/>
</dbReference>
<protein>
    <recommendedName>
        <fullName evidence="6">C2H2-type domain-containing protein</fullName>
    </recommendedName>
</protein>
<dbReference type="EMBL" id="MCFF01000045">
    <property type="protein sequence ID" value="ORZ06534.1"/>
    <property type="molecule type" value="Genomic_DNA"/>
</dbReference>
<feature type="domain" description="C2H2-type" evidence="6">
    <location>
        <begin position="84"/>
        <end position="108"/>
    </location>
</feature>
<keyword evidence="8" id="KW-1185">Reference proteome</keyword>
<dbReference type="OrthoDB" id="10018191at2759"/>
<evidence type="ECO:0000313" key="7">
    <source>
        <dbReference type="EMBL" id="ORZ06534.1"/>
    </source>
</evidence>
<feature type="compositionally biased region" description="Low complexity" evidence="5">
    <location>
        <begin position="8"/>
        <end position="24"/>
    </location>
</feature>
<evidence type="ECO:0000256" key="1">
    <source>
        <dbReference type="ARBA" id="ARBA00022723"/>
    </source>
</evidence>
<dbReference type="FunFam" id="3.30.160.60:FF:002343">
    <property type="entry name" value="Zinc finger protein 33A"/>
    <property type="match status" value="1"/>
</dbReference>
<accession>A0A1Y2GBS2</accession>
<organism evidence="7 8">
    <name type="scientific">Lobosporangium transversale</name>
    <dbReference type="NCBI Taxonomy" id="64571"/>
    <lineage>
        <taxon>Eukaryota</taxon>
        <taxon>Fungi</taxon>
        <taxon>Fungi incertae sedis</taxon>
        <taxon>Mucoromycota</taxon>
        <taxon>Mortierellomycotina</taxon>
        <taxon>Mortierellomycetes</taxon>
        <taxon>Mortierellales</taxon>
        <taxon>Mortierellaceae</taxon>
        <taxon>Lobosporangium</taxon>
    </lineage>
</organism>
<dbReference type="InterPro" id="IPR036236">
    <property type="entry name" value="Znf_C2H2_sf"/>
</dbReference>
<evidence type="ECO:0000256" key="4">
    <source>
        <dbReference type="PROSITE-ProRule" id="PRU00042"/>
    </source>
</evidence>
<keyword evidence="3" id="KW-0862">Zinc</keyword>
<name>A0A1Y2GBS2_9FUNG</name>
<dbReference type="PANTHER" id="PTHR23235:SF127">
    <property type="entry name" value="TRANSCRIPTION FACTOR, PUTATIVE (AFU_ORTHOLOGUE AFUA_3G09820)-RELATED"/>
    <property type="match status" value="1"/>
</dbReference>
<dbReference type="InParanoid" id="A0A1Y2GBS2"/>
<dbReference type="GO" id="GO:0000978">
    <property type="term" value="F:RNA polymerase II cis-regulatory region sequence-specific DNA binding"/>
    <property type="evidence" value="ECO:0007669"/>
    <property type="project" value="TreeGrafter"/>
</dbReference>
<keyword evidence="1" id="KW-0479">Metal-binding</keyword>
<proteinExistence type="predicted"/>
<evidence type="ECO:0000256" key="5">
    <source>
        <dbReference type="SAM" id="MobiDB-lite"/>
    </source>
</evidence>
<sequence>MDPYHTNTKQSSSDSYTSTGSHSTKTNRNKSKNSNQSDTNDVQPTKTHKGKVFQCTGFGDCRMVFTRSEHLARHARKHTGEKPFQCVVDGCTRMFSRFDNMVQHTQTH</sequence>
<dbReference type="Pfam" id="PF00096">
    <property type="entry name" value="zf-C2H2"/>
    <property type="match status" value="2"/>
</dbReference>
<dbReference type="InterPro" id="IPR013087">
    <property type="entry name" value="Znf_C2H2_type"/>
</dbReference>
<dbReference type="Gene3D" id="3.30.160.60">
    <property type="entry name" value="Classic Zinc Finger"/>
    <property type="match status" value="2"/>
</dbReference>
<dbReference type="RefSeq" id="XP_021877577.1">
    <property type="nucleotide sequence ID" value="XM_022021042.1"/>
</dbReference>
<evidence type="ECO:0000256" key="2">
    <source>
        <dbReference type="ARBA" id="ARBA00022771"/>
    </source>
</evidence>
<feature type="domain" description="C2H2-type" evidence="6">
    <location>
        <begin position="53"/>
        <end position="83"/>
    </location>
</feature>
<comment type="caution">
    <text evidence="7">The sequence shown here is derived from an EMBL/GenBank/DDBJ whole genome shotgun (WGS) entry which is preliminary data.</text>
</comment>
<gene>
    <name evidence="7" type="ORF">BCR41DRAFT_311584</name>
</gene>
<dbReference type="GeneID" id="33562886"/>
<reference evidence="7 8" key="1">
    <citation type="submission" date="2016-07" db="EMBL/GenBank/DDBJ databases">
        <title>Pervasive Adenine N6-methylation of Active Genes in Fungi.</title>
        <authorList>
            <consortium name="DOE Joint Genome Institute"/>
            <person name="Mondo S.J."/>
            <person name="Dannebaum R.O."/>
            <person name="Kuo R.C."/>
            <person name="Labutti K."/>
            <person name="Haridas S."/>
            <person name="Kuo A."/>
            <person name="Salamov A."/>
            <person name="Ahrendt S.R."/>
            <person name="Lipzen A."/>
            <person name="Sullivan W."/>
            <person name="Andreopoulos W.B."/>
            <person name="Clum A."/>
            <person name="Lindquist E."/>
            <person name="Daum C."/>
            <person name="Ramamoorthy G.K."/>
            <person name="Gryganskyi A."/>
            <person name="Culley D."/>
            <person name="Magnuson J.K."/>
            <person name="James T.Y."/>
            <person name="O'Malley M.A."/>
            <person name="Stajich J.E."/>
            <person name="Spatafora J.W."/>
            <person name="Visel A."/>
            <person name="Grigoriev I.V."/>
        </authorList>
    </citation>
    <scope>NUCLEOTIDE SEQUENCE [LARGE SCALE GENOMIC DNA]</scope>
    <source>
        <strain evidence="7 8">NRRL 3116</strain>
    </source>
</reference>
<keyword evidence="2 4" id="KW-0863">Zinc-finger</keyword>
<evidence type="ECO:0000259" key="6">
    <source>
        <dbReference type="PROSITE" id="PS50157"/>
    </source>
</evidence>
<dbReference type="SMART" id="SM00355">
    <property type="entry name" value="ZnF_C2H2"/>
    <property type="match status" value="2"/>
</dbReference>
<feature type="compositionally biased region" description="Polar residues" evidence="5">
    <location>
        <begin position="36"/>
        <end position="45"/>
    </location>
</feature>
<dbReference type="AlphaFoldDB" id="A0A1Y2GBS2"/>
<dbReference type="PROSITE" id="PS00028">
    <property type="entry name" value="ZINC_FINGER_C2H2_1"/>
    <property type="match status" value="1"/>
</dbReference>
<feature type="non-terminal residue" evidence="7">
    <location>
        <position position="108"/>
    </location>
</feature>
<evidence type="ECO:0000256" key="3">
    <source>
        <dbReference type="ARBA" id="ARBA00022833"/>
    </source>
</evidence>
<dbReference type="Proteomes" id="UP000193648">
    <property type="component" value="Unassembled WGS sequence"/>
</dbReference>
<dbReference type="STRING" id="64571.A0A1Y2GBS2"/>
<dbReference type="PROSITE" id="PS50157">
    <property type="entry name" value="ZINC_FINGER_C2H2_2"/>
    <property type="match status" value="2"/>
</dbReference>
<evidence type="ECO:0000313" key="8">
    <source>
        <dbReference type="Proteomes" id="UP000193648"/>
    </source>
</evidence>
<feature type="region of interest" description="Disordered" evidence="5">
    <location>
        <begin position="1"/>
        <end position="49"/>
    </location>
</feature>